<dbReference type="EMBL" id="MHOZ01000033">
    <property type="protein sequence ID" value="OGZ72779.1"/>
    <property type="molecule type" value="Genomic_DNA"/>
</dbReference>
<evidence type="ECO:0000256" key="6">
    <source>
        <dbReference type="ARBA" id="ARBA00023118"/>
    </source>
</evidence>
<keyword evidence="4" id="KW-0378">Hydrolase</keyword>
<evidence type="ECO:0000256" key="5">
    <source>
        <dbReference type="ARBA" id="ARBA00022842"/>
    </source>
</evidence>
<proteinExistence type="predicted"/>
<evidence type="ECO:0000313" key="8">
    <source>
        <dbReference type="EMBL" id="OGZ72779.1"/>
    </source>
</evidence>
<evidence type="ECO:0000313" key="9">
    <source>
        <dbReference type="Proteomes" id="UP000178826"/>
    </source>
</evidence>
<dbReference type="InterPro" id="IPR021127">
    <property type="entry name" value="CRISPR_associated_Cas2"/>
</dbReference>
<keyword evidence="1" id="KW-0540">Nuclease</keyword>
<dbReference type="Pfam" id="PF20803">
    <property type="entry name" value="PaaX_M"/>
    <property type="match status" value="1"/>
</dbReference>
<organism evidence="8 9">
    <name type="scientific">Candidatus Staskawiczbacteria bacterium RIFCSPLOWO2_01_FULL_37_25b</name>
    <dbReference type="NCBI Taxonomy" id="1802213"/>
    <lineage>
        <taxon>Bacteria</taxon>
        <taxon>Candidatus Staskawicziibacteriota</taxon>
    </lineage>
</organism>
<dbReference type="AlphaFoldDB" id="A0A1G2IDE7"/>
<name>A0A1G2IDE7_9BACT</name>
<dbReference type="Proteomes" id="UP000178826">
    <property type="component" value="Unassembled WGS sequence"/>
</dbReference>
<dbReference type="GO" id="GO:0043571">
    <property type="term" value="P:maintenance of CRISPR repeat elements"/>
    <property type="evidence" value="ECO:0007669"/>
    <property type="project" value="InterPro"/>
</dbReference>
<dbReference type="InterPro" id="IPR048846">
    <property type="entry name" value="PaaX-like_central"/>
</dbReference>
<evidence type="ECO:0000256" key="2">
    <source>
        <dbReference type="ARBA" id="ARBA00022723"/>
    </source>
</evidence>
<dbReference type="Gene3D" id="3.30.70.2650">
    <property type="match status" value="1"/>
</dbReference>
<evidence type="ECO:0000256" key="1">
    <source>
        <dbReference type="ARBA" id="ARBA00022722"/>
    </source>
</evidence>
<keyword evidence="2" id="KW-0479">Metal-binding</keyword>
<feature type="non-terminal residue" evidence="8">
    <location>
        <position position="1"/>
    </location>
</feature>
<keyword evidence="6" id="KW-0051">Antiviral defense</keyword>
<protein>
    <submittedName>
        <fullName evidence="8">CRISPR-associated endonuclease Cas2</fullName>
    </submittedName>
</protein>
<keyword evidence="3 8" id="KW-0255">Endonuclease</keyword>
<sequence length="100" mass="11864">GKSALILTKEGIDRVLKSSFKFSETRKRRKDGKYIMLIFDVPVKNIKARNLLRSVLQNLGYKLFQQSVWICPFDVFEKTEKLLQMYSLEKYVKLFLIEEL</sequence>
<reference evidence="8 9" key="1">
    <citation type="journal article" date="2016" name="Nat. Commun.">
        <title>Thousands of microbial genomes shed light on interconnected biogeochemical processes in an aquifer system.</title>
        <authorList>
            <person name="Anantharaman K."/>
            <person name="Brown C.T."/>
            <person name="Hug L.A."/>
            <person name="Sharon I."/>
            <person name="Castelle C.J."/>
            <person name="Probst A.J."/>
            <person name="Thomas B.C."/>
            <person name="Singh A."/>
            <person name="Wilkins M.J."/>
            <person name="Karaoz U."/>
            <person name="Brodie E.L."/>
            <person name="Williams K.H."/>
            <person name="Hubbard S.S."/>
            <person name="Banfield J.F."/>
        </authorList>
    </citation>
    <scope>NUCLEOTIDE SEQUENCE [LARGE SCALE GENOMIC DNA]</scope>
</reference>
<comment type="caution">
    <text evidence="8">The sequence shown here is derived from an EMBL/GenBank/DDBJ whole genome shotgun (WGS) entry which is preliminary data.</text>
</comment>
<keyword evidence="5" id="KW-0460">Magnesium</keyword>
<dbReference type="NCBIfam" id="TIGR01573">
    <property type="entry name" value="cas2"/>
    <property type="match status" value="1"/>
</dbReference>
<gene>
    <name evidence="8" type="ORF">A2998_02695</name>
</gene>
<evidence type="ECO:0000259" key="7">
    <source>
        <dbReference type="Pfam" id="PF20803"/>
    </source>
</evidence>
<dbReference type="SUPFAM" id="SSF143430">
    <property type="entry name" value="TTP0101/SSO1404-like"/>
    <property type="match status" value="1"/>
</dbReference>
<evidence type="ECO:0000256" key="4">
    <source>
        <dbReference type="ARBA" id="ARBA00022801"/>
    </source>
</evidence>
<evidence type="ECO:0000256" key="3">
    <source>
        <dbReference type="ARBA" id="ARBA00022759"/>
    </source>
</evidence>
<accession>A0A1G2IDE7</accession>
<feature type="domain" description="Transcriptional repressor PaaX-like central Cas2-like" evidence="7">
    <location>
        <begin position="29"/>
        <end position="96"/>
    </location>
</feature>
<dbReference type="GO" id="GO:0004521">
    <property type="term" value="F:RNA endonuclease activity"/>
    <property type="evidence" value="ECO:0007669"/>
    <property type="project" value="InterPro"/>
</dbReference>